<protein>
    <submittedName>
        <fullName evidence="2">Uncharacterized protein</fullName>
    </submittedName>
</protein>
<reference evidence="2 3" key="1">
    <citation type="submission" date="2020-04" db="EMBL/GenBank/DDBJ databases">
        <authorList>
            <person name="De Canck E."/>
        </authorList>
    </citation>
    <scope>NUCLEOTIDE SEQUENCE [LARGE SCALE GENOMIC DNA]</scope>
    <source>
        <strain evidence="2 3">LMG 7053</strain>
    </source>
</reference>
<keyword evidence="3" id="KW-1185">Reference proteome</keyword>
<evidence type="ECO:0000313" key="2">
    <source>
        <dbReference type="EMBL" id="CAB3955836.1"/>
    </source>
</evidence>
<sequence>MTILQRLWKVTEVDREGAAGLFNGLGGFLSTLGIIVLPFFVIACLVLAVVSLF</sequence>
<dbReference type="RefSeq" id="WP_175224405.1">
    <property type="nucleotide sequence ID" value="NZ_CADILJ010000065.1"/>
</dbReference>
<evidence type="ECO:0000256" key="1">
    <source>
        <dbReference type="SAM" id="Phobius"/>
    </source>
</evidence>
<dbReference type="EMBL" id="CADILJ010000065">
    <property type="protein sequence ID" value="CAB3955836.1"/>
    <property type="molecule type" value="Genomic_DNA"/>
</dbReference>
<organism evidence="2 3">
    <name type="scientific">Achromobacter ruhlandii</name>
    <dbReference type="NCBI Taxonomy" id="72557"/>
    <lineage>
        <taxon>Bacteria</taxon>
        <taxon>Pseudomonadati</taxon>
        <taxon>Pseudomonadota</taxon>
        <taxon>Betaproteobacteria</taxon>
        <taxon>Burkholderiales</taxon>
        <taxon>Alcaligenaceae</taxon>
        <taxon>Achromobacter</taxon>
    </lineage>
</organism>
<accession>A0ABM8M1M1</accession>
<keyword evidence="1" id="KW-0812">Transmembrane</keyword>
<feature type="transmembrane region" description="Helical" evidence="1">
    <location>
        <begin position="28"/>
        <end position="52"/>
    </location>
</feature>
<comment type="caution">
    <text evidence="2">The sequence shown here is derived from an EMBL/GenBank/DDBJ whole genome shotgun (WGS) entry which is preliminary data.</text>
</comment>
<dbReference type="Proteomes" id="UP000494161">
    <property type="component" value="Unassembled WGS sequence"/>
</dbReference>
<proteinExistence type="predicted"/>
<keyword evidence="1" id="KW-0472">Membrane</keyword>
<keyword evidence="1" id="KW-1133">Transmembrane helix</keyword>
<evidence type="ECO:0000313" key="3">
    <source>
        <dbReference type="Proteomes" id="UP000494161"/>
    </source>
</evidence>
<gene>
    <name evidence="2" type="ORF">LMG7053_04821</name>
</gene>
<name>A0ABM8M1M1_9BURK</name>